<keyword evidence="6" id="KW-0028">Amino-acid biosynthesis</keyword>
<comment type="caution">
    <text evidence="6">Lacks conserved residue(s) required for the propagation of feature annotation.</text>
</comment>
<dbReference type="SUPFAM" id="SSF51419">
    <property type="entry name" value="PLP-binding barrel"/>
    <property type="match status" value="1"/>
</dbReference>
<evidence type="ECO:0000313" key="11">
    <source>
        <dbReference type="Proteomes" id="UP001597492"/>
    </source>
</evidence>
<evidence type="ECO:0000259" key="9">
    <source>
        <dbReference type="Pfam" id="PF02784"/>
    </source>
</evidence>
<dbReference type="PANTHER" id="PTHR43727:SF2">
    <property type="entry name" value="GROUP IV DECARBOXYLASE"/>
    <property type="match status" value="1"/>
</dbReference>
<dbReference type="InterPro" id="IPR002986">
    <property type="entry name" value="DAP_deCOOHase_LysA"/>
</dbReference>
<dbReference type="Gene3D" id="2.40.37.10">
    <property type="entry name" value="Lyase, Ornithine Decarboxylase, Chain A, domain 1"/>
    <property type="match status" value="1"/>
</dbReference>
<dbReference type="InterPro" id="IPR029066">
    <property type="entry name" value="PLP-binding_barrel"/>
</dbReference>
<dbReference type="Proteomes" id="UP001597492">
    <property type="component" value="Unassembled WGS sequence"/>
</dbReference>
<evidence type="ECO:0000256" key="8">
    <source>
        <dbReference type="RuleBase" id="RU003738"/>
    </source>
</evidence>
<feature type="binding site" evidence="6">
    <location>
        <position position="255"/>
    </location>
    <ligand>
        <name>pyridoxal 5'-phosphate</name>
        <dbReference type="ChEBI" id="CHEBI:597326"/>
    </ligand>
</feature>
<evidence type="ECO:0000256" key="3">
    <source>
        <dbReference type="ARBA" id="ARBA00022898"/>
    </source>
</evidence>
<protein>
    <recommendedName>
        <fullName evidence="6 7">Diaminopimelate decarboxylase</fullName>
        <shortName evidence="6">DAP decarboxylase</shortName>
        <shortName evidence="6">DAPDC</shortName>
        <ecNumber evidence="6 7">4.1.1.20</ecNumber>
    </recommendedName>
</protein>
<feature type="binding site" evidence="6">
    <location>
        <position position="363"/>
    </location>
    <ligand>
        <name>substrate</name>
    </ligand>
</feature>
<dbReference type="NCBIfam" id="TIGR01048">
    <property type="entry name" value="lysA"/>
    <property type="match status" value="1"/>
</dbReference>
<dbReference type="RefSeq" id="WP_019618547.1">
    <property type="nucleotide sequence ID" value="NZ_JBHUNE010000006.1"/>
</dbReference>
<sequence length="433" mass="46214">MTAEQHLTGERPLGSVSAALATVFPESSTVTADGTLAIGGVPATELADRFGTPLYAYDEAGIRRQLRRYLDGFAARRPGSKVLFASKSFPAVAMYRLAAEEGAMIDVAGGGELEFALRAGVDPAHIYYHGNAKTTAELARAIEVGVGTIIVDNEDELDRLERLLTAPQQLLLRIRPGIEAATHASQATGGDDSKFGLPLAQAHRAIERMRAHPLMDLRGVHVHIGSQILDVAQFGEAVERVAQLGEFEVYDLGGGLGVAYTPADRAPEIDDYLDTLIEAANAHLPRSATLLIEPGRSVVARAGVTLYRVVSVKHTGRTFVAVDGGLADELDAALADQVFTPVVANRMRDDASLEAQLVGRQCESGDLLVDRAQLAPARVDDVIALAATGAYGYTFANNYNGARKPAVVFVRDGVAREVVRRETYDDMLATQVG</sequence>
<evidence type="ECO:0000313" key="10">
    <source>
        <dbReference type="EMBL" id="MFD2758093.1"/>
    </source>
</evidence>
<evidence type="ECO:0000256" key="2">
    <source>
        <dbReference type="ARBA" id="ARBA00022793"/>
    </source>
</evidence>
<feature type="binding site" evidence="6">
    <location>
        <begin position="293"/>
        <end position="296"/>
    </location>
    <ligand>
        <name>pyridoxal 5'-phosphate</name>
        <dbReference type="ChEBI" id="CHEBI:597326"/>
    </ligand>
</feature>
<keyword evidence="2 6" id="KW-0210">Decarboxylase</keyword>
<comment type="subunit">
    <text evidence="6">Homodimer.</text>
</comment>
<dbReference type="SUPFAM" id="SSF50621">
    <property type="entry name" value="Alanine racemase C-terminal domain-like"/>
    <property type="match status" value="1"/>
</dbReference>
<dbReference type="PANTHER" id="PTHR43727">
    <property type="entry name" value="DIAMINOPIMELATE DECARBOXYLASE"/>
    <property type="match status" value="1"/>
</dbReference>
<accession>A0ABW5UWQ0</accession>
<comment type="cofactor">
    <cofactor evidence="1 6 8">
        <name>pyridoxal 5'-phosphate</name>
        <dbReference type="ChEBI" id="CHEBI:597326"/>
    </cofactor>
</comment>
<feature type="binding site" evidence="6">
    <location>
        <position position="296"/>
    </location>
    <ligand>
        <name>substrate</name>
    </ligand>
</feature>
<dbReference type="InterPro" id="IPR009006">
    <property type="entry name" value="Ala_racemase/Decarboxylase_C"/>
</dbReference>
<evidence type="ECO:0000256" key="1">
    <source>
        <dbReference type="ARBA" id="ARBA00001933"/>
    </source>
</evidence>
<name>A0ABW5UWQ0_9MICO</name>
<dbReference type="HAMAP" id="MF_02120">
    <property type="entry name" value="LysA"/>
    <property type="match status" value="1"/>
</dbReference>
<keyword evidence="4 6" id="KW-0457">Lysine biosynthesis</keyword>
<dbReference type="Gene3D" id="3.20.20.10">
    <property type="entry name" value="Alanine racemase"/>
    <property type="match status" value="1"/>
</dbReference>
<feature type="modified residue" description="N6-(pyridoxal phosphate)lysine" evidence="6">
    <location>
        <position position="87"/>
    </location>
</feature>
<feature type="domain" description="Orn/DAP/Arg decarboxylase 2 N-terminal" evidence="9">
    <location>
        <begin position="62"/>
        <end position="300"/>
    </location>
</feature>
<dbReference type="EMBL" id="JBHUNE010000006">
    <property type="protein sequence ID" value="MFD2758093.1"/>
    <property type="molecule type" value="Genomic_DNA"/>
</dbReference>
<feature type="binding site" evidence="6">
    <location>
        <position position="391"/>
    </location>
    <ligand>
        <name>pyridoxal 5'-phosphate</name>
        <dbReference type="ChEBI" id="CHEBI:597326"/>
    </ligand>
</feature>
<dbReference type="PRINTS" id="PR01181">
    <property type="entry name" value="DAPDCRBXLASE"/>
</dbReference>
<evidence type="ECO:0000256" key="6">
    <source>
        <dbReference type="HAMAP-Rule" id="MF_02120"/>
    </source>
</evidence>
<dbReference type="Pfam" id="PF02784">
    <property type="entry name" value="Orn_Arg_deC_N"/>
    <property type="match status" value="1"/>
</dbReference>
<dbReference type="GO" id="GO:0008836">
    <property type="term" value="F:diaminopimelate decarboxylase activity"/>
    <property type="evidence" value="ECO:0007669"/>
    <property type="project" value="UniProtKB-EC"/>
</dbReference>
<feature type="binding site" evidence="6">
    <location>
        <position position="391"/>
    </location>
    <ligand>
        <name>substrate</name>
    </ligand>
</feature>
<proteinExistence type="inferred from homology"/>
<evidence type="ECO:0000256" key="4">
    <source>
        <dbReference type="ARBA" id="ARBA00023154"/>
    </source>
</evidence>
<comment type="pathway">
    <text evidence="6 8">Amino-acid biosynthesis; L-lysine biosynthesis via DAP pathway; L-lysine from DL-2,6-diaminopimelate: step 1/1.</text>
</comment>
<gene>
    <name evidence="6 10" type="primary">lysA</name>
    <name evidence="10" type="ORF">ACFSW7_06855</name>
</gene>
<dbReference type="InterPro" id="IPR000183">
    <property type="entry name" value="Orn/DAP/Arg_de-COase"/>
</dbReference>
<keyword evidence="3 6" id="KW-0663">Pyridoxal phosphate</keyword>
<dbReference type="EC" id="4.1.1.20" evidence="6 7"/>
<keyword evidence="5 6" id="KW-0456">Lyase</keyword>
<dbReference type="CDD" id="cd06828">
    <property type="entry name" value="PLPDE_III_DapDC"/>
    <property type="match status" value="1"/>
</dbReference>
<dbReference type="PRINTS" id="PR01179">
    <property type="entry name" value="ODADCRBXLASE"/>
</dbReference>
<organism evidence="10 11">
    <name type="scientific">Gulosibacter faecalis</name>
    <dbReference type="NCBI Taxonomy" id="272240"/>
    <lineage>
        <taxon>Bacteria</taxon>
        <taxon>Bacillati</taxon>
        <taxon>Actinomycetota</taxon>
        <taxon>Actinomycetes</taxon>
        <taxon>Micrococcales</taxon>
        <taxon>Microbacteriaceae</taxon>
        <taxon>Gulosibacter</taxon>
    </lineage>
</organism>
<comment type="function">
    <text evidence="6">Specifically catalyzes the decarboxylation of meso-diaminopimelate (meso-DAP) to L-lysine.</text>
</comment>
<dbReference type="InterPro" id="IPR022644">
    <property type="entry name" value="De-COase2_N"/>
</dbReference>
<comment type="catalytic activity">
    <reaction evidence="6 8">
        <text>meso-2,6-diaminopimelate + H(+) = L-lysine + CO2</text>
        <dbReference type="Rhea" id="RHEA:15101"/>
        <dbReference type="ChEBI" id="CHEBI:15378"/>
        <dbReference type="ChEBI" id="CHEBI:16526"/>
        <dbReference type="ChEBI" id="CHEBI:32551"/>
        <dbReference type="ChEBI" id="CHEBI:57791"/>
        <dbReference type="EC" id="4.1.1.20"/>
    </reaction>
</comment>
<comment type="similarity">
    <text evidence="6">Belongs to the Orn/Lys/Arg decarboxylase class-II family. LysA subfamily.</text>
</comment>
<keyword evidence="11" id="KW-1185">Reference proteome</keyword>
<evidence type="ECO:0000256" key="7">
    <source>
        <dbReference type="NCBIfam" id="TIGR01048"/>
    </source>
</evidence>
<comment type="caution">
    <text evidence="10">The sequence shown here is derived from an EMBL/GenBank/DDBJ whole genome shotgun (WGS) entry which is preliminary data.</text>
</comment>
<evidence type="ECO:0000256" key="5">
    <source>
        <dbReference type="ARBA" id="ARBA00023239"/>
    </source>
</evidence>
<reference evidence="11" key="1">
    <citation type="journal article" date="2019" name="Int. J. Syst. Evol. Microbiol.">
        <title>The Global Catalogue of Microorganisms (GCM) 10K type strain sequencing project: providing services to taxonomists for standard genome sequencing and annotation.</title>
        <authorList>
            <consortium name="The Broad Institute Genomics Platform"/>
            <consortium name="The Broad Institute Genome Sequencing Center for Infectious Disease"/>
            <person name="Wu L."/>
            <person name="Ma J."/>
        </authorList>
    </citation>
    <scope>NUCLEOTIDE SEQUENCE [LARGE SCALE GENOMIC DNA]</scope>
    <source>
        <strain evidence="11">TISTR 1514</strain>
    </source>
</reference>